<organism evidence="1 2">
    <name type="scientific">Pyruvatibacter mobilis</name>
    <dbReference type="NCBI Taxonomy" id="1712261"/>
    <lineage>
        <taxon>Bacteria</taxon>
        <taxon>Pseudomonadati</taxon>
        <taxon>Pseudomonadota</taxon>
        <taxon>Alphaproteobacteria</taxon>
        <taxon>Hyphomicrobiales</taxon>
        <taxon>Parvibaculaceae</taxon>
        <taxon>Pyruvatibacter</taxon>
    </lineage>
</organism>
<dbReference type="AlphaFoldDB" id="A0A845QDB8"/>
<dbReference type="EMBL" id="WXYQ01000009">
    <property type="protein sequence ID" value="NBG96572.1"/>
    <property type="molecule type" value="Genomic_DNA"/>
</dbReference>
<dbReference type="PANTHER" id="PTHR37946">
    <property type="entry name" value="SLL1969 PROTEIN"/>
    <property type="match status" value="1"/>
</dbReference>
<name>A0A845QDB8_9HYPH</name>
<evidence type="ECO:0000313" key="2">
    <source>
        <dbReference type="Proteomes" id="UP000470384"/>
    </source>
</evidence>
<sequence>MRLRDVLGEGRALFELGTLPASLPALLALSPRGDGQPVLTLPGLMATDGSMAILRRYLRELGYSVHPWNLGRNLGPNAELRAGMMRRLEEIEGRVGRRVSIVGWSLGGIYARELARRNPRLVRQVITLASPFAAGMRMDSRYVDEALAERLRTPPPVPCTAIYTRHDGVVPWQTCREDAHPHTENIEVPATHIGIGVNALALYAIADRLAQPEGGWKPFEKTGVKALLYRERG</sequence>
<evidence type="ECO:0000313" key="1">
    <source>
        <dbReference type="EMBL" id="NBG96572.1"/>
    </source>
</evidence>
<proteinExistence type="predicted"/>
<keyword evidence="1" id="KW-0378">Hydrolase</keyword>
<reference evidence="1 2" key="1">
    <citation type="journal article" date="2016" name="Int. J. Syst. Evol. Microbiol.">
        <title>Pyruvatibacter mobilis gen. nov., sp. nov., a marine bacterium from the culture broth of Picochlorum sp. 122.</title>
        <authorList>
            <person name="Wang G."/>
            <person name="Tang M."/>
            <person name="Wu H."/>
            <person name="Dai S."/>
            <person name="Li T."/>
            <person name="Chen C."/>
            <person name="He H."/>
            <person name="Fan J."/>
            <person name="Xiang W."/>
            <person name="Li X."/>
        </authorList>
    </citation>
    <scope>NUCLEOTIDE SEQUENCE [LARGE SCALE GENOMIC DNA]</scope>
    <source>
        <strain evidence="1 2">GYP-11</strain>
    </source>
</reference>
<dbReference type="SUPFAM" id="SSF53474">
    <property type="entry name" value="alpha/beta-Hydrolases"/>
    <property type="match status" value="1"/>
</dbReference>
<dbReference type="Proteomes" id="UP000470384">
    <property type="component" value="Unassembled WGS sequence"/>
</dbReference>
<dbReference type="Gene3D" id="3.40.50.1820">
    <property type="entry name" value="alpha/beta hydrolase"/>
    <property type="match status" value="1"/>
</dbReference>
<gene>
    <name evidence="1" type="ORF">GTQ45_12590</name>
</gene>
<comment type="caution">
    <text evidence="1">The sequence shown here is derived from an EMBL/GenBank/DDBJ whole genome shotgun (WGS) entry which is preliminary data.</text>
</comment>
<dbReference type="OrthoDB" id="7389193at2"/>
<dbReference type="GO" id="GO:0016787">
    <property type="term" value="F:hydrolase activity"/>
    <property type="evidence" value="ECO:0007669"/>
    <property type="project" value="UniProtKB-KW"/>
</dbReference>
<accession>A0A845QDB8</accession>
<protein>
    <submittedName>
        <fullName evidence="1">Alpha/beta hydrolase</fullName>
    </submittedName>
</protein>
<dbReference type="PANTHER" id="PTHR37946:SF1">
    <property type="entry name" value="SLL1969 PROTEIN"/>
    <property type="match status" value="1"/>
</dbReference>
<keyword evidence="2" id="KW-1185">Reference proteome</keyword>
<dbReference type="InterPro" id="IPR029058">
    <property type="entry name" value="AB_hydrolase_fold"/>
</dbReference>